<evidence type="ECO:0000313" key="1">
    <source>
        <dbReference type="EMBL" id="SVD70933.1"/>
    </source>
</evidence>
<protein>
    <submittedName>
        <fullName evidence="1">Uncharacterized protein</fullName>
    </submittedName>
</protein>
<dbReference type="PROSITE" id="PS51257">
    <property type="entry name" value="PROKAR_LIPOPROTEIN"/>
    <property type="match status" value="1"/>
</dbReference>
<organism evidence="1">
    <name type="scientific">marine metagenome</name>
    <dbReference type="NCBI Taxonomy" id="408172"/>
    <lineage>
        <taxon>unclassified sequences</taxon>
        <taxon>metagenomes</taxon>
        <taxon>ecological metagenomes</taxon>
    </lineage>
</organism>
<gene>
    <name evidence="1" type="ORF">METZ01_LOCUS423787</name>
</gene>
<proteinExistence type="predicted"/>
<feature type="non-terminal residue" evidence="1">
    <location>
        <position position="82"/>
    </location>
</feature>
<accession>A0A382XIZ6</accession>
<dbReference type="EMBL" id="UINC01168087">
    <property type="protein sequence ID" value="SVD70933.1"/>
    <property type="molecule type" value="Genomic_DNA"/>
</dbReference>
<reference evidence="1" key="1">
    <citation type="submission" date="2018-05" db="EMBL/GenBank/DDBJ databases">
        <authorList>
            <person name="Lanie J.A."/>
            <person name="Ng W.-L."/>
            <person name="Kazmierczak K.M."/>
            <person name="Andrzejewski T.M."/>
            <person name="Davidsen T.M."/>
            <person name="Wayne K.J."/>
            <person name="Tettelin H."/>
            <person name="Glass J.I."/>
            <person name="Rusch D."/>
            <person name="Podicherti R."/>
            <person name="Tsui H.-C.T."/>
            <person name="Winkler M.E."/>
        </authorList>
    </citation>
    <scope>NUCLEOTIDE SEQUENCE</scope>
</reference>
<dbReference type="AlphaFoldDB" id="A0A382XIZ6"/>
<sequence length="82" mass="8880">MKKTSAIVFPLKFGALLLLLSLAGCYNYSEAVLESVSPGTPVRVRLTEDGFGRVVNQAATNGVPVESMDMNRRGFVGRITDF</sequence>
<name>A0A382XIZ6_9ZZZZ</name>